<sequence length="56" mass="6617">MNKFLRAMELIERANKLLTEAVMEKEITYEDWEQIHKNSEKSLEACISIYNKGVVK</sequence>
<dbReference type="EMBL" id="KT307976">
    <property type="protein sequence ID" value="ALA13429.1"/>
    <property type="molecule type" value="Genomic_DNA"/>
</dbReference>
<protein>
    <submittedName>
        <fullName evidence="1">Uncharacterized protein</fullName>
    </submittedName>
</protein>
<gene>
    <name evidence="1" type="ORF">AVESOBMORE_290</name>
</gene>
<dbReference type="Proteomes" id="UP000204647">
    <property type="component" value="Segment"/>
</dbReference>
<evidence type="ECO:0000313" key="1">
    <source>
        <dbReference type="EMBL" id="ALA13429.1"/>
    </source>
</evidence>
<evidence type="ECO:0000313" key="2">
    <source>
        <dbReference type="Proteomes" id="UP000204647"/>
    </source>
</evidence>
<name>A0A0K2D0T5_9CAUD</name>
<organism evidence="1 2">
    <name type="scientific">Bacillus phage AvesoBmore</name>
    <dbReference type="NCBI Taxonomy" id="1698451"/>
    <lineage>
        <taxon>Viruses</taxon>
        <taxon>Duplodnaviria</taxon>
        <taxon>Heunggongvirae</taxon>
        <taxon>Uroviricota</taxon>
        <taxon>Caudoviricetes</taxon>
        <taxon>Herelleviridae</taxon>
        <taxon>Bastillevirinae</taxon>
        <taxon>Bequatrovirus</taxon>
        <taxon>Bequatrovirus avesobmore</taxon>
    </lineage>
</organism>
<reference evidence="1 2" key="1">
    <citation type="journal article" date="2015" name="Genome Announc.">
        <title>Genome Sequences of Two Bacillus cereus Group Bacteriophages, Eyuki and AvesoBmore.</title>
        <authorList>
            <person name="Erill I."/>
            <person name="Caruso S.M."/>
        </authorList>
    </citation>
    <scope>NUCLEOTIDE SEQUENCE [LARGE SCALE GENOMIC DNA]</scope>
</reference>
<dbReference type="OrthoDB" id="37588at10239"/>
<accession>A0A0K2D0T5</accession>
<keyword evidence="2" id="KW-1185">Reference proteome</keyword>
<dbReference type="RefSeq" id="YP_009206645.1">
    <property type="nucleotide sequence ID" value="NC_028887.1"/>
</dbReference>
<dbReference type="GeneID" id="26633028"/>
<proteinExistence type="predicted"/>
<dbReference type="KEGG" id="vg:26633028"/>